<feature type="active site" description="Nucleophile" evidence="4">
    <location>
        <position position="39"/>
    </location>
</feature>
<evidence type="ECO:0000256" key="2">
    <source>
        <dbReference type="ARBA" id="ARBA00022963"/>
    </source>
</evidence>
<dbReference type="PANTHER" id="PTHR14226">
    <property type="entry name" value="NEUROPATHY TARGET ESTERASE/SWISS CHEESE D.MELANOGASTER"/>
    <property type="match status" value="1"/>
</dbReference>
<keyword evidence="2 4" id="KW-0442">Lipid degradation</keyword>
<evidence type="ECO:0000256" key="4">
    <source>
        <dbReference type="PROSITE-ProRule" id="PRU01161"/>
    </source>
</evidence>
<feature type="short sequence motif" description="DGA/G" evidence="4">
    <location>
        <begin position="180"/>
        <end position="182"/>
    </location>
</feature>
<dbReference type="GO" id="GO:0016042">
    <property type="term" value="P:lipid catabolic process"/>
    <property type="evidence" value="ECO:0007669"/>
    <property type="project" value="UniProtKB-UniRule"/>
</dbReference>
<name>A0A1M6REH8_9FIRM</name>
<keyword evidence="1 4" id="KW-0378">Hydrolase</keyword>
<dbReference type="InterPro" id="IPR016035">
    <property type="entry name" value="Acyl_Trfase/lysoPLipase"/>
</dbReference>
<evidence type="ECO:0000313" key="8">
    <source>
        <dbReference type="EMBL" id="SHK30891.1"/>
    </source>
</evidence>
<sequence length="1198" mass="138185">MKKIGLVFSGGGGKGAYEIGVWKALNEFNIKPIAISGTSVGALNASLYVQGDLKKAIDVWNDIETKGILTINIEDIIKKFSRNKLAKYVDLSMIPTFIRTRGLFSQEGLKKVLDEVLECSKIQNSDITFFACTCNVKNRTEKYFEVNKYDDERIKKILLASSAIPGVFDEINIDGEIYFDGGLVDNTPIQPVYEMNCDTIIVVHLNRKTVIDKGRFPNTNIISIVPRRDLGGFIKGTLDFSNEGCKIRMKQGYEDACLILSKFRELLEIEEKYERILKKIKEREKGNEEIKNKITQTYNERIQIQQAIKKFNHMIVNDKLDDESSSFIPIPERNLLTEENYNLLNEIERKNIRLEIEKYLEKNIDNSSDIQNAALEAIGYLSCIDGQTNELKEQSLFKRILGNITGKNQEIVSSGQKNLAIAQYASYALLLNMHKKNLMTLELSAALNNKMNLIFNEISTMAEDINKQYIDVYRSMSLMFLKFRRKILENRDRIVELENRMEIQEWLSNIKVHTFNGVEYRNLSTIKKIVCIVNDFYHLTKSNWNNRDMKALQSALIDLNIEKDLITYGEFFDAISKDKSIIGRIFKGLYKEKNVQDTKTLLSSIEVIETDVANENMEQSLDIIYYKNSKDLDIPVFDLVLELLFNLKKSGYKVLSNKSLDGIKKNYIDKINKIKEIAKKNKFSEVELKEMDELKDKIEKFKIIVPVIGAFSSGKSTLLNTYMKRKILDDDLLPETCIATELHPSLRREEKAILHYLDNRELEIPISKLNSVLKNTDHLKYIEVHLDNEALEKHRDIVLVDMPGLDSNIDNHNKAIFNYVKEGVSFILCIETSQGLKDSVQEFICEFSLYGSDISVIMTKKELRSPDSIDNILLNNKRNIERLTGCEVFAGKVSSFQNDVKDFEKAIQMIEIKKDKLMKDKFYPLILEIAEKTKRKLKLLMNVENISIYDLERKKKELKRNIEELERILEKEKRIVMNKCQNEIPQYVVNDVRTVLEQNKSSLFERLRKNLPIQGKIEGFVQNTMRVSLNERARKVFEESAEKLSQYISKNIYSILDYDEKVSVSIDDTVTNINKLDTTSIIAIGAAGWILLGPIGGVIAAGIGLFMKKKKEQEMKNQLDDLILQVAENIREKAKETLYKSAEKFFEVLERKVNDIKIETNRNIERLENQIKKGKGEIEKEKAEIEKDIKELEAIEKK</sequence>
<organism evidence="8 9">
    <name type="scientific">Caminicella sporogenes DSM 14501</name>
    <dbReference type="NCBI Taxonomy" id="1121266"/>
    <lineage>
        <taxon>Bacteria</taxon>
        <taxon>Bacillati</taxon>
        <taxon>Bacillota</taxon>
        <taxon>Clostridia</taxon>
        <taxon>Peptostreptococcales</taxon>
        <taxon>Caminicellaceae</taxon>
        <taxon>Caminicella</taxon>
    </lineage>
</organism>
<feature type="active site" description="Proton acceptor" evidence="4">
    <location>
        <position position="180"/>
    </location>
</feature>
<keyword evidence="6" id="KW-0812">Transmembrane</keyword>
<feature type="transmembrane region" description="Helical" evidence="6">
    <location>
        <begin position="1081"/>
        <end position="1106"/>
    </location>
</feature>
<evidence type="ECO:0000313" key="9">
    <source>
        <dbReference type="Proteomes" id="UP000184082"/>
    </source>
</evidence>
<dbReference type="InterPro" id="IPR050301">
    <property type="entry name" value="NTE"/>
</dbReference>
<dbReference type="Proteomes" id="UP000184082">
    <property type="component" value="Unassembled WGS sequence"/>
</dbReference>
<reference evidence="8 9" key="1">
    <citation type="submission" date="2016-11" db="EMBL/GenBank/DDBJ databases">
        <authorList>
            <person name="Jaros S."/>
            <person name="Januszkiewicz K."/>
            <person name="Wedrychowicz H."/>
        </authorList>
    </citation>
    <scope>NUCLEOTIDE SEQUENCE [LARGE SCALE GENOMIC DNA]</scope>
    <source>
        <strain evidence="8 9">DSM 14501</strain>
    </source>
</reference>
<dbReference type="GO" id="GO:0016787">
    <property type="term" value="F:hydrolase activity"/>
    <property type="evidence" value="ECO:0007669"/>
    <property type="project" value="UniProtKB-UniRule"/>
</dbReference>
<dbReference type="SUPFAM" id="SSF52540">
    <property type="entry name" value="P-loop containing nucleoside triphosphate hydrolases"/>
    <property type="match status" value="1"/>
</dbReference>
<feature type="short sequence motif" description="GXSXG" evidence="4">
    <location>
        <begin position="37"/>
        <end position="41"/>
    </location>
</feature>
<dbReference type="Gene3D" id="3.40.1090.10">
    <property type="entry name" value="Cytosolic phospholipase A2 catalytic domain"/>
    <property type="match status" value="2"/>
</dbReference>
<evidence type="ECO:0000256" key="5">
    <source>
        <dbReference type="SAM" id="Coils"/>
    </source>
</evidence>
<dbReference type="InterPro" id="IPR027417">
    <property type="entry name" value="P-loop_NTPase"/>
</dbReference>
<dbReference type="AlphaFoldDB" id="A0A1M6REH8"/>
<keyword evidence="6" id="KW-0472">Membrane</keyword>
<keyword evidence="3 4" id="KW-0443">Lipid metabolism</keyword>
<dbReference type="RefSeq" id="WP_072967696.1">
    <property type="nucleotide sequence ID" value="NZ_FRAJ01000014.1"/>
</dbReference>
<feature type="coiled-coil region" evidence="5">
    <location>
        <begin position="263"/>
        <end position="293"/>
    </location>
</feature>
<evidence type="ECO:0000256" key="3">
    <source>
        <dbReference type="ARBA" id="ARBA00023098"/>
    </source>
</evidence>
<gene>
    <name evidence="8" type="ORF">SAMN02745883_01765</name>
</gene>
<dbReference type="InterPro" id="IPR002641">
    <property type="entry name" value="PNPLA_dom"/>
</dbReference>
<dbReference type="Pfam" id="PF01734">
    <property type="entry name" value="Patatin"/>
    <property type="match status" value="1"/>
</dbReference>
<feature type="domain" description="PNPLA" evidence="7">
    <location>
        <begin position="6"/>
        <end position="193"/>
    </location>
</feature>
<feature type="coiled-coil region" evidence="5">
    <location>
        <begin position="948"/>
        <end position="982"/>
    </location>
</feature>
<accession>A0A1M6REH8</accession>
<evidence type="ECO:0000259" key="7">
    <source>
        <dbReference type="PROSITE" id="PS51635"/>
    </source>
</evidence>
<evidence type="ECO:0000256" key="6">
    <source>
        <dbReference type="SAM" id="Phobius"/>
    </source>
</evidence>
<dbReference type="SUPFAM" id="SSF52151">
    <property type="entry name" value="FabD/lysophospholipase-like"/>
    <property type="match status" value="1"/>
</dbReference>
<keyword evidence="6" id="KW-1133">Transmembrane helix</keyword>
<dbReference type="Pfam" id="PF00350">
    <property type="entry name" value="Dynamin_N"/>
    <property type="match status" value="1"/>
</dbReference>
<proteinExistence type="predicted"/>
<evidence type="ECO:0000256" key="1">
    <source>
        <dbReference type="ARBA" id="ARBA00022801"/>
    </source>
</evidence>
<dbReference type="InterPro" id="IPR045063">
    <property type="entry name" value="Dynamin_N"/>
</dbReference>
<dbReference type="CDD" id="cd07209">
    <property type="entry name" value="Pat_hypo_Ecoli_Z1214_like"/>
    <property type="match status" value="1"/>
</dbReference>
<dbReference type="EMBL" id="FRAJ01000014">
    <property type="protein sequence ID" value="SHK30891.1"/>
    <property type="molecule type" value="Genomic_DNA"/>
</dbReference>
<dbReference type="STRING" id="1121266.SAMN02745883_01765"/>
<dbReference type="PANTHER" id="PTHR14226:SF57">
    <property type="entry name" value="BLR7027 PROTEIN"/>
    <property type="match status" value="1"/>
</dbReference>
<keyword evidence="5" id="KW-0175">Coiled coil</keyword>
<feature type="coiled-coil region" evidence="5">
    <location>
        <begin position="1112"/>
        <end position="1198"/>
    </location>
</feature>
<dbReference type="PROSITE" id="PS51635">
    <property type="entry name" value="PNPLA"/>
    <property type="match status" value="1"/>
</dbReference>
<feature type="short sequence motif" description="GXGXXG" evidence="4">
    <location>
        <begin position="10"/>
        <end position="15"/>
    </location>
</feature>
<dbReference type="Gene3D" id="3.40.50.300">
    <property type="entry name" value="P-loop containing nucleotide triphosphate hydrolases"/>
    <property type="match status" value="1"/>
</dbReference>
<protein>
    <submittedName>
        <fullName evidence="8">Dynamin family protein</fullName>
    </submittedName>
</protein>
<keyword evidence="9" id="KW-1185">Reference proteome</keyword>